<dbReference type="Gene3D" id="3.30.530.20">
    <property type="match status" value="1"/>
</dbReference>
<accession>A0ABS0L8J3</accession>
<dbReference type="CDD" id="cd07820">
    <property type="entry name" value="SRPBCC_3"/>
    <property type="match status" value="1"/>
</dbReference>
<comment type="caution">
    <text evidence="1">The sequence shown here is derived from an EMBL/GenBank/DDBJ whole genome shotgun (WGS) entry which is preliminary data.</text>
</comment>
<dbReference type="Proteomes" id="UP000601099">
    <property type="component" value="Unassembled WGS sequence"/>
</dbReference>
<sequence>MATIEVFTRINAPQERCFYLALSVDLHAVSASQTQEEIIGDIRSGLLRLGDSVTFRARHFGVWQRLTSKITEFEAPAFFCDEMQQGAFRSMRHEHHFTSVDSVTVMRDVFQFESPLGWLGKLVDALVLKRYLSRFLEERGRVVKHYAETDAWREVLPEIARHSEL</sequence>
<keyword evidence="2" id="KW-1185">Reference proteome</keyword>
<dbReference type="InterPro" id="IPR023393">
    <property type="entry name" value="START-like_dom_sf"/>
</dbReference>
<proteinExistence type="predicted"/>
<reference evidence="1 2" key="1">
    <citation type="submission" date="2020-11" db="EMBL/GenBank/DDBJ databases">
        <title>Hymenobacter sp.</title>
        <authorList>
            <person name="Kim M.K."/>
        </authorList>
    </citation>
    <scope>NUCLEOTIDE SEQUENCE [LARGE SCALE GENOMIC DNA]</scope>
    <source>
        <strain evidence="1 2">BT594</strain>
    </source>
</reference>
<evidence type="ECO:0000313" key="2">
    <source>
        <dbReference type="Proteomes" id="UP000601099"/>
    </source>
</evidence>
<organism evidence="1 2">
    <name type="scientific">Hymenobacter guriensis</name>
    <dbReference type="NCBI Taxonomy" id="2793065"/>
    <lineage>
        <taxon>Bacteria</taxon>
        <taxon>Pseudomonadati</taxon>
        <taxon>Bacteroidota</taxon>
        <taxon>Cytophagia</taxon>
        <taxon>Cytophagales</taxon>
        <taxon>Hymenobacteraceae</taxon>
        <taxon>Hymenobacter</taxon>
    </lineage>
</organism>
<evidence type="ECO:0000313" key="1">
    <source>
        <dbReference type="EMBL" id="MBG8556230.1"/>
    </source>
</evidence>
<dbReference type="SUPFAM" id="SSF55961">
    <property type="entry name" value="Bet v1-like"/>
    <property type="match status" value="1"/>
</dbReference>
<dbReference type="RefSeq" id="WP_196957249.1">
    <property type="nucleotide sequence ID" value="NZ_JADWYK010000022.1"/>
</dbReference>
<gene>
    <name evidence="1" type="ORF">I5L79_21975</name>
</gene>
<name>A0ABS0L8J3_9BACT</name>
<protein>
    <submittedName>
        <fullName evidence="1">SRPBCC family protein</fullName>
    </submittedName>
</protein>
<dbReference type="EMBL" id="JADWYK010000022">
    <property type="protein sequence ID" value="MBG8556230.1"/>
    <property type="molecule type" value="Genomic_DNA"/>
</dbReference>